<dbReference type="Pfam" id="PF05239">
    <property type="entry name" value="PRC"/>
    <property type="match status" value="1"/>
</dbReference>
<evidence type="ECO:0000259" key="1">
    <source>
        <dbReference type="Pfam" id="PF05239"/>
    </source>
</evidence>
<sequence length="203" mass="21992">MREIRIGEDVLGRDGERLGRVERLVVDPGAHRITHVVVEGRMLGIARLRDADGNGLLADLGREDFGRLPEVNPEHVHSAGEGWQAPAGHTLQHFLSVAEAIVGQGPYVPPVHADLDVSGVHEITPSSPVWSGREKLGHVAEVTTDDSGALIDFVLDPGLLQRRVRVPAGRVVEVVGNNVHVDLTEDELEDLPSEDVKGWIDHG</sequence>
<feature type="domain" description="PRC-barrel" evidence="1">
    <location>
        <begin position="6"/>
        <end position="41"/>
    </location>
</feature>
<name>A0A934K6R7_9BACT</name>
<protein>
    <submittedName>
        <fullName evidence="2">PRC-barrel domain-containing protein</fullName>
    </submittedName>
</protein>
<dbReference type="AlphaFoldDB" id="A0A934K6R7"/>
<dbReference type="EMBL" id="JAEKNR010000178">
    <property type="protein sequence ID" value="MBJ7599939.1"/>
    <property type="molecule type" value="Genomic_DNA"/>
</dbReference>
<dbReference type="Proteomes" id="UP000612893">
    <property type="component" value="Unassembled WGS sequence"/>
</dbReference>
<comment type="caution">
    <text evidence="2">The sequence shown here is derived from an EMBL/GenBank/DDBJ whole genome shotgun (WGS) entry which is preliminary data.</text>
</comment>
<dbReference type="InterPro" id="IPR027275">
    <property type="entry name" value="PRC-brl_dom"/>
</dbReference>
<gene>
    <name evidence="2" type="ORF">JF922_17910</name>
</gene>
<reference evidence="2" key="1">
    <citation type="submission" date="2020-10" db="EMBL/GenBank/DDBJ databases">
        <title>Ca. Dormibacterota MAGs.</title>
        <authorList>
            <person name="Montgomery K."/>
        </authorList>
    </citation>
    <scope>NUCLEOTIDE SEQUENCE [LARGE SCALE GENOMIC DNA]</scope>
    <source>
        <strain evidence="2">SC8812_S17_10</strain>
    </source>
</reference>
<accession>A0A934K6R7</accession>
<dbReference type="SUPFAM" id="SSF50346">
    <property type="entry name" value="PRC-barrel domain"/>
    <property type="match status" value="2"/>
</dbReference>
<dbReference type="RefSeq" id="WP_338203596.1">
    <property type="nucleotide sequence ID" value="NZ_JAEKNR010000178.1"/>
</dbReference>
<evidence type="ECO:0000313" key="2">
    <source>
        <dbReference type="EMBL" id="MBJ7599939.1"/>
    </source>
</evidence>
<keyword evidence="3" id="KW-1185">Reference proteome</keyword>
<organism evidence="2 3">
    <name type="scientific">Candidatus Nephthysia bennettiae</name>
    <dbReference type="NCBI Taxonomy" id="3127016"/>
    <lineage>
        <taxon>Bacteria</taxon>
        <taxon>Bacillati</taxon>
        <taxon>Candidatus Dormiibacterota</taxon>
        <taxon>Candidatus Dormibacteria</taxon>
        <taxon>Candidatus Dormibacterales</taxon>
        <taxon>Candidatus Dormibacteraceae</taxon>
        <taxon>Candidatus Nephthysia</taxon>
    </lineage>
</organism>
<dbReference type="InterPro" id="IPR011033">
    <property type="entry name" value="PRC_barrel-like_sf"/>
</dbReference>
<evidence type="ECO:0000313" key="3">
    <source>
        <dbReference type="Proteomes" id="UP000612893"/>
    </source>
</evidence>
<proteinExistence type="predicted"/>
<dbReference type="Gene3D" id="2.30.30.240">
    <property type="entry name" value="PRC-barrel domain"/>
    <property type="match status" value="1"/>
</dbReference>